<dbReference type="GO" id="GO:0016491">
    <property type="term" value="F:oxidoreductase activity"/>
    <property type="evidence" value="ECO:0007669"/>
    <property type="project" value="UniProtKB-KW"/>
</dbReference>
<evidence type="ECO:0000259" key="6">
    <source>
        <dbReference type="Pfam" id="PF14833"/>
    </source>
</evidence>
<dbReference type="GO" id="GO:0051287">
    <property type="term" value="F:NAD binding"/>
    <property type="evidence" value="ECO:0007669"/>
    <property type="project" value="InterPro"/>
</dbReference>
<dbReference type="InterPro" id="IPR029154">
    <property type="entry name" value="HIBADH-like_NADP-bd"/>
</dbReference>
<dbReference type="Gene3D" id="1.10.1040.10">
    <property type="entry name" value="N-(1-d-carboxylethyl)-l-norvaline Dehydrogenase, domain 2"/>
    <property type="match status" value="1"/>
</dbReference>
<evidence type="ECO:0000256" key="1">
    <source>
        <dbReference type="ARBA" id="ARBA00009080"/>
    </source>
</evidence>
<dbReference type="PIRSF" id="PIRSF000103">
    <property type="entry name" value="HIBADH"/>
    <property type="match status" value="1"/>
</dbReference>
<dbReference type="InterPro" id="IPR051265">
    <property type="entry name" value="HIBADH-related_NP60_sf"/>
</dbReference>
<evidence type="ECO:0000256" key="3">
    <source>
        <dbReference type="ARBA" id="ARBA00023027"/>
    </source>
</evidence>
<dbReference type="SUPFAM" id="SSF48179">
    <property type="entry name" value="6-phosphogluconate dehydrogenase C-terminal domain-like"/>
    <property type="match status" value="1"/>
</dbReference>
<feature type="active site" evidence="4">
    <location>
        <position position="171"/>
    </location>
</feature>
<dbReference type="Gene3D" id="3.40.50.720">
    <property type="entry name" value="NAD(P)-binding Rossmann-like Domain"/>
    <property type="match status" value="1"/>
</dbReference>
<feature type="domain" description="6-phosphogluconate dehydrogenase NADP-binding" evidence="5">
    <location>
        <begin position="4"/>
        <end position="162"/>
    </location>
</feature>
<name>A0A8J3N2H5_9CHLR</name>
<dbReference type="PANTHER" id="PTHR43580">
    <property type="entry name" value="OXIDOREDUCTASE GLYR1-RELATED"/>
    <property type="match status" value="1"/>
</dbReference>
<evidence type="ECO:0000256" key="4">
    <source>
        <dbReference type="PIRSR" id="PIRSR000103-1"/>
    </source>
</evidence>
<dbReference type="GO" id="GO:0050661">
    <property type="term" value="F:NADP binding"/>
    <property type="evidence" value="ECO:0007669"/>
    <property type="project" value="InterPro"/>
</dbReference>
<dbReference type="InterPro" id="IPR015815">
    <property type="entry name" value="HIBADH-related"/>
</dbReference>
<evidence type="ECO:0000256" key="2">
    <source>
        <dbReference type="ARBA" id="ARBA00023002"/>
    </source>
</evidence>
<accession>A0A8J3N2H5</accession>
<feature type="domain" description="3-hydroxyisobutyrate dehydrogenase-like NAD-binding" evidence="6">
    <location>
        <begin position="165"/>
        <end position="281"/>
    </location>
</feature>
<dbReference type="PANTHER" id="PTHR43580:SF2">
    <property type="entry name" value="CYTOKINE-LIKE NUCLEAR FACTOR N-PAC"/>
    <property type="match status" value="1"/>
</dbReference>
<comment type="caution">
    <text evidence="7">The sequence shown here is derived from an EMBL/GenBank/DDBJ whole genome shotgun (WGS) entry which is preliminary data.</text>
</comment>
<protein>
    <submittedName>
        <fullName evidence="7">2-hydroxy-3-oxopropionate reductase</fullName>
    </submittedName>
</protein>
<gene>
    <name evidence="7" type="ORF">KSF_055900</name>
</gene>
<comment type="similarity">
    <text evidence="1">Belongs to the HIBADH-related family.</text>
</comment>
<dbReference type="Pfam" id="PF03446">
    <property type="entry name" value="NAD_binding_2"/>
    <property type="match status" value="1"/>
</dbReference>
<dbReference type="InterPro" id="IPR006115">
    <property type="entry name" value="6PGDH_NADP-bd"/>
</dbReference>
<dbReference type="InterPro" id="IPR036291">
    <property type="entry name" value="NAD(P)-bd_dom_sf"/>
</dbReference>
<dbReference type="AlphaFoldDB" id="A0A8J3N2H5"/>
<reference evidence="7" key="1">
    <citation type="submission" date="2020-10" db="EMBL/GenBank/DDBJ databases">
        <title>Taxonomic study of unclassified bacteria belonging to the class Ktedonobacteria.</title>
        <authorList>
            <person name="Yabe S."/>
            <person name="Wang C.M."/>
            <person name="Zheng Y."/>
            <person name="Sakai Y."/>
            <person name="Cavaletti L."/>
            <person name="Monciardini P."/>
            <person name="Donadio S."/>
        </authorList>
    </citation>
    <scope>NUCLEOTIDE SEQUENCE</scope>
    <source>
        <strain evidence="7">ID150040</strain>
    </source>
</reference>
<keyword evidence="3" id="KW-0520">NAD</keyword>
<evidence type="ECO:0000313" key="8">
    <source>
        <dbReference type="Proteomes" id="UP000597444"/>
    </source>
</evidence>
<dbReference type="RefSeq" id="WP_220206214.1">
    <property type="nucleotide sequence ID" value="NZ_BNJK01000001.1"/>
</dbReference>
<proteinExistence type="inferred from homology"/>
<dbReference type="InterPro" id="IPR013328">
    <property type="entry name" value="6PGD_dom2"/>
</dbReference>
<keyword evidence="2" id="KW-0560">Oxidoreductase</keyword>
<dbReference type="Pfam" id="PF14833">
    <property type="entry name" value="NAD_binding_11"/>
    <property type="match status" value="1"/>
</dbReference>
<dbReference type="InterPro" id="IPR008927">
    <property type="entry name" value="6-PGluconate_DH-like_C_sf"/>
</dbReference>
<dbReference type="Proteomes" id="UP000597444">
    <property type="component" value="Unassembled WGS sequence"/>
</dbReference>
<dbReference type="SUPFAM" id="SSF51735">
    <property type="entry name" value="NAD(P)-binding Rossmann-fold domains"/>
    <property type="match status" value="1"/>
</dbReference>
<organism evidence="7 8">
    <name type="scientific">Reticulibacter mediterranei</name>
    <dbReference type="NCBI Taxonomy" id="2778369"/>
    <lineage>
        <taxon>Bacteria</taxon>
        <taxon>Bacillati</taxon>
        <taxon>Chloroflexota</taxon>
        <taxon>Ktedonobacteria</taxon>
        <taxon>Ktedonobacterales</taxon>
        <taxon>Reticulibacteraceae</taxon>
        <taxon>Reticulibacter</taxon>
    </lineage>
</organism>
<dbReference type="EMBL" id="BNJK01000001">
    <property type="protein sequence ID" value="GHO95542.1"/>
    <property type="molecule type" value="Genomic_DNA"/>
</dbReference>
<evidence type="ECO:0000313" key="7">
    <source>
        <dbReference type="EMBL" id="GHO95542.1"/>
    </source>
</evidence>
<evidence type="ECO:0000259" key="5">
    <source>
        <dbReference type="Pfam" id="PF03446"/>
    </source>
</evidence>
<sequence length="293" mass="30983">MANLGFVGLGTMGGTITKRLLDAGHTVTGYNRTREKAQWLIDAGLKWGETPRQVAEAADITFSMVSNSSALREIVNGDDGILAALKPGKLYVDISTVSPTVSREVAAQVAATGSQMLDAPISGNLVTLADGSSSFMVGGNPAAFEQIKPILLDVGSHVTYIGGNGQALVMKIAINLSLPVQILSLSEGVLLAEKNGVPRQIAIEAWLKSAAVAPATKHRAELIIDKEKEGWFDVNMMQKDMHLALELAKESGVPLPTTAVTDEFLTAAKGMGWAKEDFVVLFDVLATLAGVRK</sequence>
<keyword evidence="8" id="KW-1185">Reference proteome</keyword>